<dbReference type="PANTHER" id="PTHR12526:SF630">
    <property type="entry name" value="GLYCOSYLTRANSFERASE"/>
    <property type="match status" value="1"/>
</dbReference>
<dbReference type="Gene3D" id="3.40.50.2000">
    <property type="entry name" value="Glycogen Phosphorylase B"/>
    <property type="match status" value="2"/>
</dbReference>
<keyword evidence="2" id="KW-0808">Transferase</keyword>
<keyword evidence="3" id="KW-1185">Reference proteome</keyword>
<accession>A0ABM7ZHR4</accession>
<dbReference type="CDD" id="cd03820">
    <property type="entry name" value="GT4_AmsD-like"/>
    <property type="match status" value="1"/>
</dbReference>
<evidence type="ECO:0000313" key="2">
    <source>
        <dbReference type="EMBL" id="BDL44331.1"/>
    </source>
</evidence>
<evidence type="ECO:0000313" key="3">
    <source>
        <dbReference type="Proteomes" id="UP001062263"/>
    </source>
</evidence>
<gene>
    <name evidence="2" type="ORF">Abiwalacus_19050</name>
</gene>
<dbReference type="RefSeq" id="WP_215434831.1">
    <property type="nucleotide sequence ID" value="NZ_AP025943.1"/>
</dbReference>
<dbReference type="Proteomes" id="UP001062263">
    <property type="component" value="Chromosome"/>
</dbReference>
<feature type="domain" description="Glycosyl transferase family 1" evidence="1">
    <location>
        <begin position="182"/>
        <end position="340"/>
    </location>
</feature>
<sequence>MGRRILYIANGITGPGGLERVLSVRTRLLAEEYGDEIHIMTLNERGAEPFYDFHPGIRVHHVAMEGSSLARLAAWVRGIRKTVRTVNPDVVDVCDDGFKGFWIPLLLSGRRPVIYERHVSRMIQTEGNAPSVFMKMEFAAMRFLGGRFARFVVPASGNRAEWNMRNVEVIPNPLPFYPSVPSSGKEKRVIAVGKISPQKNYGALLEAWKRVHGKFPDWRLDLFGAERDGGRLRTAIRAAGLEESFVLHPPTREIMAAYLGASICAMSSKYEGFGMMMVEAMACGVPCVAFDCPCGPADIISHEEDGLLVEKNNIPGLANALERLMGDEVLRGALAAKAREHVRRYAAETVAEQWNRLYGRVLEEGKGGRP</sequence>
<reference evidence="2" key="1">
    <citation type="submission" date="2022-06" db="EMBL/GenBank/DDBJ databases">
        <title>Akkermansia biwalacus sp. nov., an anaerobic mucin-degrading bacterium isolated from human intestine.</title>
        <authorList>
            <person name="Kobayashi Y."/>
            <person name="Inoue S."/>
            <person name="Kawahara T."/>
            <person name="Kohda N."/>
        </authorList>
    </citation>
    <scope>NUCLEOTIDE SEQUENCE</scope>
    <source>
        <strain evidence="2">WON2089</strain>
    </source>
</reference>
<dbReference type="PANTHER" id="PTHR12526">
    <property type="entry name" value="GLYCOSYLTRANSFERASE"/>
    <property type="match status" value="1"/>
</dbReference>
<evidence type="ECO:0000259" key="1">
    <source>
        <dbReference type="Pfam" id="PF00534"/>
    </source>
</evidence>
<organism evidence="2 3">
    <name type="scientific">Akkermansia biwaensis</name>
    <dbReference type="NCBI Taxonomy" id="2946555"/>
    <lineage>
        <taxon>Bacteria</taxon>
        <taxon>Pseudomonadati</taxon>
        <taxon>Verrucomicrobiota</taxon>
        <taxon>Verrucomicrobiia</taxon>
        <taxon>Verrucomicrobiales</taxon>
        <taxon>Akkermansiaceae</taxon>
        <taxon>Akkermansia</taxon>
    </lineage>
</organism>
<name>A0ABM7ZHR4_9BACT</name>
<dbReference type="GO" id="GO:0016740">
    <property type="term" value="F:transferase activity"/>
    <property type="evidence" value="ECO:0007669"/>
    <property type="project" value="UniProtKB-KW"/>
</dbReference>
<dbReference type="Pfam" id="PF00534">
    <property type="entry name" value="Glycos_transf_1"/>
    <property type="match status" value="1"/>
</dbReference>
<proteinExistence type="predicted"/>
<dbReference type="EMBL" id="AP025943">
    <property type="protein sequence ID" value="BDL44331.1"/>
    <property type="molecule type" value="Genomic_DNA"/>
</dbReference>
<protein>
    <submittedName>
        <fullName evidence="2">Glycosyl transferase</fullName>
    </submittedName>
</protein>
<dbReference type="SUPFAM" id="SSF53756">
    <property type="entry name" value="UDP-Glycosyltransferase/glycogen phosphorylase"/>
    <property type="match status" value="1"/>
</dbReference>
<dbReference type="InterPro" id="IPR001296">
    <property type="entry name" value="Glyco_trans_1"/>
</dbReference>